<keyword evidence="4" id="KW-0418">Kinase</keyword>
<organism evidence="4">
    <name type="scientific">Davidia involucrata</name>
    <name type="common">Dove tree</name>
    <dbReference type="NCBI Taxonomy" id="16924"/>
    <lineage>
        <taxon>Eukaryota</taxon>
        <taxon>Viridiplantae</taxon>
        <taxon>Streptophyta</taxon>
        <taxon>Embryophyta</taxon>
        <taxon>Tracheophyta</taxon>
        <taxon>Spermatophyta</taxon>
        <taxon>Magnoliopsida</taxon>
        <taxon>eudicotyledons</taxon>
        <taxon>Gunneridae</taxon>
        <taxon>Pentapetalae</taxon>
        <taxon>asterids</taxon>
        <taxon>Cornales</taxon>
        <taxon>Nyssaceae</taxon>
        <taxon>Davidia</taxon>
    </lineage>
</organism>
<feature type="domain" description="Leucine-rich repeat-containing N-terminal plant-type" evidence="3">
    <location>
        <begin position="56"/>
        <end position="93"/>
    </location>
</feature>
<dbReference type="InterPro" id="IPR013210">
    <property type="entry name" value="LRR_N_plant-typ"/>
</dbReference>
<protein>
    <submittedName>
        <fullName evidence="4">Putative receptor-like protein kinase 2</fullName>
    </submittedName>
</protein>
<reference evidence="4" key="1">
    <citation type="submission" date="2019-08" db="EMBL/GenBank/DDBJ databases">
        <title>Reference gene set and small RNA set construction with multiple tissues from Davidia involucrata Baill.</title>
        <authorList>
            <person name="Yang H."/>
            <person name="Zhou C."/>
            <person name="Li G."/>
            <person name="Wang J."/>
            <person name="Gao P."/>
            <person name="Wang M."/>
            <person name="Wang R."/>
            <person name="Zhao Y."/>
        </authorList>
    </citation>
    <scope>NUCLEOTIDE SEQUENCE</scope>
    <source>
        <tissue evidence="4">Mixed with DoveR01_LX</tissue>
    </source>
</reference>
<keyword evidence="1" id="KW-0433">Leucine-rich repeat</keyword>
<dbReference type="EMBL" id="GHES01047629">
    <property type="protein sequence ID" value="MPA78188.1"/>
    <property type="molecule type" value="Transcribed_RNA"/>
</dbReference>
<evidence type="ECO:0000259" key="3">
    <source>
        <dbReference type="Pfam" id="PF08263"/>
    </source>
</evidence>
<gene>
    <name evidence="4" type="ORF">Din_047629</name>
</gene>
<evidence type="ECO:0000256" key="1">
    <source>
        <dbReference type="ARBA" id="ARBA00022614"/>
    </source>
</evidence>
<dbReference type="Gene3D" id="3.80.10.10">
    <property type="entry name" value="Ribonuclease Inhibitor"/>
    <property type="match status" value="1"/>
</dbReference>
<sequence>MSMPSSRQQSFYPLSSSPSFLTQLPPPPPPLFLSFTLILSTLFALFTSTTATAKHEAITLFSWLHTSPSPPSSFSNWNSLDTNPCNWTYITCNSQGFVSEINIQSIPLQIHQGLQTKILHSPRKGLSGSSFQSSDAWLKGKVLRG</sequence>
<evidence type="ECO:0000313" key="4">
    <source>
        <dbReference type="EMBL" id="MPA78188.1"/>
    </source>
</evidence>
<keyword evidence="4" id="KW-0808">Transferase</keyword>
<dbReference type="Pfam" id="PF08263">
    <property type="entry name" value="LRRNT_2"/>
    <property type="match status" value="1"/>
</dbReference>
<proteinExistence type="predicted"/>
<dbReference type="GO" id="GO:0016301">
    <property type="term" value="F:kinase activity"/>
    <property type="evidence" value="ECO:0007669"/>
    <property type="project" value="UniProtKB-KW"/>
</dbReference>
<name>A0A5B7CB48_DAVIN</name>
<evidence type="ECO:0000256" key="2">
    <source>
        <dbReference type="ARBA" id="ARBA00022737"/>
    </source>
</evidence>
<keyword evidence="2" id="KW-0677">Repeat</keyword>
<dbReference type="InterPro" id="IPR032675">
    <property type="entry name" value="LRR_dom_sf"/>
</dbReference>
<dbReference type="AlphaFoldDB" id="A0A5B7CB48"/>
<accession>A0A5B7CB48</accession>
<keyword evidence="4" id="KW-0675">Receptor</keyword>